<feature type="signal peptide" evidence="4">
    <location>
        <begin position="1"/>
        <end position="19"/>
    </location>
</feature>
<organism evidence="6 7">
    <name type="scientific">Pholiota conissans</name>
    <dbReference type="NCBI Taxonomy" id="109636"/>
    <lineage>
        <taxon>Eukaryota</taxon>
        <taxon>Fungi</taxon>
        <taxon>Dikarya</taxon>
        <taxon>Basidiomycota</taxon>
        <taxon>Agaricomycotina</taxon>
        <taxon>Agaricomycetes</taxon>
        <taxon>Agaricomycetidae</taxon>
        <taxon>Agaricales</taxon>
        <taxon>Agaricineae</taxon>
        <taxon>Strophariaceae</taxon>
        <taxon>Pholiota</taxon>
    </lineage>
</organism>
<dbReference type="OrthoDB" id="432010at2759"/>
<dbReference type="GO" id="GO:0016787">
    <property type="term" value="F:hydrolase activity"/>
    <property type="evidence" value="ECO:0007669"/>
    <property type="project" value="InterPro"/>
</dbReference>
<accession>A0A9P5YZH5</accession>
<name>A0A9P5YZH5_9AGAR</name>
<sequence length="356" mass="39334">MHLFTATVLALVFSPCLFARKIRNTGGTIVFEEAWTIPALLGQTSNTTAAQGGTNDELKANLLDIHNQRLQQMDTNKIDFMVLSCASPCIQGIADPDAAAEMAITVNNALADAISNNTERFGAFASLAMQNATTAAAELTRAVKELGFLGVLLNDYQQSGPDGLTPLYYDQPEYDIFWQTLSDLDVPFYLHPRTDIPSILNFQYAHAPFLKGPAQQFAATLSGHVLGICVNGVFDRFPKAKLIVGHFGERVPSDLVRIDAELIRQLPLGLPMQKNVTTYWHENIFETSSGNFATDLLKFHIGQIGLDRIMYSIDYPFVNIPQGTTWVNTLPHGVLNKREFESFSRGLAIELLHLDD</sequence>
<keyword evidence="2 3" id="KW-0456">Lyase</keyword>
<evidence type="ECO:0000256" key="2">
    <source>
        <dbReference type="ARBA" id="ARBA00023239"/>
    </source>
</evidence>
<dbReference type="Proteomes" id="UP000807469">
    <property type="component" value="Unassembled WGS sequence"/>
</dbReference>
<keyword evidence="1 3" id="KW-0210">Decarboxylase</keyword>
<evidence type="ECO:0000259" key="5">
    <source>
        <dbReference type="Pfam" id="PF04909"/>
    </source>
</evidence>
<keyword evidence="4" id="KW-0732">Signal</keyword>
<dbReference type="EMBL" id="MU155278">
    <property type="protein sequence ID" value="KAF9476900.1"/>
    <property type="molecule type" value="Genomic_DNA"/>
</dbReference>
<evidence type="ECO:0000256" key="1">
    <source>
        <dbReference type="ARBA" id="ARBA00022793"/>
    </source>
</evidence>
<dbReference type="GO" id="GO:0016831">
    <property type="term" value="F:carboxy-lyase activity"/>
    <property type="evidence" value="ECO:0007669"/>
    <property type="project" value="UniProtKB-KW"/>
</dbReference>
<dbReference type="Gene3D" id="3.20.20.140">
    <property type="entry name" value="Metal-dependent hydrolases"/>
    <property type="match status" value="1"/>
</dbReference>
<dbReference type="SUPFAM" id="SSF51556">
    <property type="entry name" value="Metallo-dependent hydrolases"/>
    <property type="match status" value="1"/>
</dbReference>
<reference evidence="6" key="1">
    <citation type="submission" date="2020-11" db="EMBL/GenBank/DDBJ databases">
        <authorList>
            <consortium name="DOE Joint Genome Institute"/>
            <person name="Ahrendt S."/>
            <person name="Riley R."/>
            <person name="Andreopoulos W."/>
            <person name="Labutti K."/>
            <person name="Pangilinan J."/>
            <person name="Ruiz-Duenas F.J."/>
            <person name="Barrasa J.M."/>
            <person name="Sanchez-Garcia M."/>
            <person name="Camarero S."/>
            <person name="Miyauchi S."/>
            <person name="Serrano A."/>
            <person name="Linde D."/>
            <person name="Babiker R."/>
            <person name="Drula E."/>
            <person name="Ayuso-Fernandez I."/>
            <person name="Pacheco R."/>
            <person name="Padilla G."/>
            <person name="Ferreira P."/>
            <person name="Barriuso J."/>
            <person name="Kellner H."/>
            <person name="Castanera R."/>
            <person name="Alfaro M."/>
            <person name="Ramirez L."/>
            <person name="Pisabarro A.G."/>
            <person name="Kuo A."/>
            <person name="Tritt A."/>
            <person name="Lipzen A."/>
            <person name="He G."/>
            <person name="Yan M."/>
            <person name="Ng V."/>
            <person name="Cullen D."/>
            <person name="Martin F."/>
            <person name="Rosso M.-N."/>
            <person name="Henrissat B."/>
            <person name="Hibbett D."/>
            <person name="Martinez A.T."/>
            <person name="Grigoriev I.V."/>
        </authorList>
    </citation>
    <scope>NUCLEOTIDE SEQUENCE</scope>
    <source>
        <strain evidence="6">CIRM-BRFM 674</strain>
    </source>
</reference>
<evidence type="ECO:0000313" key="7">
    <source>
        <dbReference type="Proteomes" id="UP000807469"/>
    </source>
</evidence>
<dbReference type="InterPro" id="IPR032465">
    <property type="entry name" value="ACMSD"/>
</dbReference>
<dbReference type="InterPro" id="IPR006680">
    <property type="entry name" value="Amidohydro-rel"/>
</dbReference>
<dbReference type="GO" id="GO:0019748">
    <property type="term" value="P:secondary metabolic process"/>
    <property type="evidence" value="ECO:0007669"/>
    <property type="project" value="TreeGrafter"/>
</dbReference>
<protein>
    <submittedName>
        <fullName evidence="6">Amidohydrolase 2</fullName>
    </submittedName>
</protein>
<dbReference type="Pfam" id="PF04909">
    <property type="entry name" value="Amidohydro_2"/>
    <property type="match status" value="1"/>
</dbReference>
<comment type="caution">
    <text evidence="6">The sequence shown here is derived from an EMBL/GenBank/DDBJ whole genome shotgun (WGS) entry which is preliminary data.</text>
</comment>
<proteinExistence type="inferred from homology"/>
<comment type="similarity">
    <text evidence="3">Belongs to the metallo-dependent hydrolases superfamily.</text>
</comment>
<dbReference type="PANTHER" id="PTHR21240">
    <property type="entry name" value="2-AMINO-3-CARBOXYLMUCONATE-6-SEMIALDEHYDE DECARBOXYLASE"/>
    <property type="match status" value="1"/>
</dbReference>
<keyword evidence="7" id="KW-1185">Reference proteome</keyword>
<evidence type="ECO:0000256" key="3">
    <source>
        <dbReference type="RuleBase" id="RU366045"/>
    </source>
</evidence>
<gene>
    <name evidence="6" type="ORF">BDN70DRAFT_934659</name>
</gene>
<evidence type="ECO:0000313" key="6">
    <source>
        <dbReference type="EMBL" id="KAF9476900.1"/>
    </source>
</evidence>
<feature type="chain" id="PRO_5040159821" evidence="4">
    <location>
        <begin position="20"/>
        <end position="356"/>
    </location>
</feature>
<feature type="domain" description="Amidohydrolase-related" evidence="5">
    <location>
        <begin position="90"/>
        <end position="319"/>
    </location>
</feature>
<dbReference type="GO" id="GO:0005829">
    <property type="term" value="C:cytosol"/>
    <property type="evidence" value="ECO:0007669"/>
    <property type="project" value="TreeGrafter"/>
</dbReference>
<dbReference type="InterPro" id="IPR032466">
    <property type="entry name" value="Metal_Hydrolase"/>
</dbReference>
<dbReference type="PANTHER" id="PTHR21240:SF31">
    <property type="entry name" value="AMIDOHYDROLASE FAMILY PROTEIN (AFU_ORTHOLOGUE AFUA_7G05840)"/>
    <property type="match status" value="1"/>
</dbReference>
<dbReference type="AlphaFoldDB" id="A0A9P5YZH5"/>
<evidence type="ECO:0000256" key="4">
    <source>
        <dbReference type="SAM" id="SignalP"/>
    </source>
</evidence>